<dbReference type="EMBL" id="JARBHB010000010">
    <property type="protein sequence ID" value="KAJ8873394.1"/>
    <property type="molecule type" value="Genomic_DNA"/>
</dbReference>
<dbReference type="Proteomes" id="UP001159363">
    <property type="component" value="Chromosome 9"/>
</dbReference>
<name>A0ABQ9GMZ3_9NEOP</name>
<reference evidence="1 2" key="1">
    <citation type="submission" date="2023-02" db="EMBL/GenBank/DDBJ databases">
        <title>LHISI_Scaffold_Assembly.</title>
        <authorList>
            <person name="Stuart O.P."/>
            <person name="Cleave R."/>
            <person name="Magrath M.J.L."/>
            <person name="Mikheyev A.S."/>
        </authorList>
    </citation>
    <scope>NUCLEOTIDE SEQUENCE [LARGE SCALE GENOMIC DNA]</scope>
    <source>
        <strain evidence="1">Daus_M_001</strain>
        <tissue evidence="1">Leg muscle</tissue>
    </source>
</reference>
<evidence type="ECO:0000313" key="2">
    <source>
        <dbReference type="Proteomes" id="UP001159363"/>
    </source>
</evidence>
<protein>
    <submittedName>
        <fullName evidence="1">Uncharacterized protein</fullName>
    </submittedName>
</protein>
<organism evidence="1 2">
    <name type="scientific">Dryococelus australis</name>
    <dbReference type="NCBI Taxonomy" id="614101"/>
    <lineage>
        <taxon>Eukaryota</taxon>
        <taxon>Metazoa</taxon>
        <taxon>Ecdysozoa</taxon>
        <taxon>Arthropoda</taxon>
        <taxon>Hexapoda</taxon>
        <taxon>Insecta</taxon>
        <taxon>Pterygota</taxon>
        <taxon>Neoptera</taxon>
        <taxon>Polyneoptera</taxon>
        <taxon>Phasmatodea</taxon>
        <taxon>Verophasmatodea</taxon>
        <taxon>Anareolatae</taxon>
        <taxon>Phasmatidae</taxon>
        <taxon>Eurycanthinae</taxon>
        <taxon>Dryococelus</taxon>
    </lineage>
</organism>
<gene>
    <name evidence="1" type="ORF">PR048_024210</name>
</gene>
<keyword evidence="2" id="KW-1185">Reference proteome</keyword>
<proteinExistence type="predicted"/>
<sequence>MNEEKLAWDDVVTEYNNAIGMKVTHAQMSNTLQNIKNHAKTKTDRKTTGNKKIKLKEWEKQLLLCLGPADNPIFTKV</sequence>
<accession>A0ABQ9GMZ3</accession>
<evidence type="ECO:0000313" key="1">
    <source>
        <dbReference type="EMBL" id="KAJ8873394.1"/>
    </source>
</evidence>
<comment type="caution">
    <text evidence="1">The sequence shown here is derived from an EMBL/GenBank/DDBJ whole genome shotgun (WGS) entry which is preliminary data.</text>
</comment>